<keyword evidence="3" id="KW-1185">Reference proteome</keyword>
<evidence type="ECO:0000256" key="1">
    <source>
        <dbReference type="SAM" id="MobiDB-lite"/>
    </source>
</evidence>
<evidence type="ECO:0008006" key="4">
    <source>
        <dbReference type="Google" id="ProtNLM"/>
    </source>
</evidence>
<protein>
    <recommendedName>
        <fullName evidence="4">Carboxypeptidase regulatory-like domain-containing protein</fullName>
    </recommendedName>
</protein>
<dbReference type="Proteomes" id="UP000663090">
    <property type="component" value="Chromosome"/>
</dbReference>
<proteinExistence type="predicted"/>
<sequence>MLLLCVCAVSAWADTLEVLGPSSAVTPEGFPVAVVRKDASGAPVPLLGTPTLTTEGADVRPGSAQPPLQGFVVVPRPGSRDVVVRARVDGLEAQARFVLGPPATEVKLGLEPAAPVKGRDKEAVLTVSLLRPDGTADDSGAPPVVRASTGRVEGLERVAPGMYRARYVLPDTRHPEVAILVAFSAWPSPQSVHGAYGRVLVPLAASVNLPGTTEPDARISIDIAGERFGPVTAGPDGRFRLPIVVPPGHRFGQGHVMDRVGNLRRERIDLMLPPTDGLACVLQPQRLPADGVSRARLLCATSDLMGQPVEDAKVTAQARHGALKGPSRAVGGMLEWLYTAPRSLTGDEHIEAAWPQRGAGSREGLALQLVQGPVTEATLSVSDSLVHRGGRLGVTVLTRDSLGRPRPGAVVSLDAPEGRFTPPAESAPGEFTSAWHPPDSGGKEQVSLSARAWGPAGGEPARISVWHLKGVLHASVSDLAGLPVPSQPLRVDGHPVTTGPDGTVSLGRLSPGTHLVSHGVWTGLARTLHVLGDAGLAYPLDAPGIPEGVSRQVRVAPSVPVNVRLLVDGTRVTYWVEDAGGQVLEGRQVHVALSGGAREAHEVRGGRTTFTVRAEHPVSVSVADVVTGVTALVEVRP</sequence>
<organism evidence="2 3">
    <name type="scientific">Myxococcus landrumensis</name>
    <dbReference type="NCBI Taxonomy" id="2813577"/>
    <lineage>
        <taxon>Bacteria</taxon>
        <taxon>Pseudomonadati</taxon>
        <taxon>Myxococcota</taxon>
        <taxon>Myxococcia</taxon>
        <taxon>Myxococcales</taxon>
        <taxon>Cystobacterineae</taxon>
        <taxon>Myxococcaceae</taxon>
        <taxon>Myxococcus</taxon>
    </lineage>
</organism>
<gene>
    <name evidence="2" type="ORF">JY572_02065</name>
</gene>
<evidence type="ECO:0000313" key="2">
    <source>
        <dbReference type="EMBL" id="QSQ18108.1"/>
    </source>
</evidence>
<feature type="region of interest" description="Disordered" evidence="1">
    <location>
        <begin position="424"/>
        <end position="445"/>
    </location>
</feature>
<dbReference type="RefSeq" id="WP_206719713.1">
    <property type="nucleotide sequence ID" value="NZ_CP071091.1"/>
</dbReference>
<dbReference type="EMBL" id="CP071091">
    <property type="protein sequence ID" value="QSQ18108.1"/>
    <property type="molecule type" value="Genomic_DNA"/>
</dbReference>
<evidence type="ECO:0000313" key="3">
    <source>
        <dbReference type="Proteomes" id="UP000663090"/>
    </source>
</evidence>
<name>A0ABX7NHK8_9BACT</name>
<accession>A0ABX7NHK8</accession>
<reference evidence="2 3" key="1">
    <citation type="submission" date="2021-02" db="EMBL/GenBank/DDBJ databases">
        <title>De Novo genome assembly of isolated myxobacteria.</title>
        <authorList>
            <person name="Stevens D.C."/>
        </authorList>
    </citation>
    <scope>NUCLEOTIDE SEQUENCE [LARGE SCALE GENOMIC DNA]</scope>
    <source>
        <strain evidence="2 3">SCHIC003</strain>
    </source>
</reference>